<dbReference type="InterPro" id="IPR020373">
    <property type="entry name" value="Kgd4/YMR-31"/>
</dbReference>
<evidence type="ECO:0000256" key="1">
    <source>
        <dbReference type="ARBA" id="ARBA00004173"/>
    </source>
</evidence>
<evidence type="ECO:0000313" key="5">
    <source>
        <dbReference type="Proteomes" id="UP001634394"/>
    </source>
</evidence>
<evidence type="ECO:0000256" key="3">
    <source>
        <dbReference type="ARBA" id="ARBA00043970"/>
    </source>
</evidence>
<name>A0ABD3W0K3_SINWO</name>
<dbReference type="PANTHER" id="PTHR31601:SF2">
    <property type="entry name" value="ALPHA-KETOGLUTARATE DEHYDROGENASE COMPONENT 4"/>
    <property type="match status" value="1"/>
</dbReference>
<keyword evidence="5" id="KW-1185">Reference proteome</keyword>
<gene>
    <name evidence="4" type="ORF">ACJMK2_043586</name>
</gene>
<dbReference type="Proteomes" id="UP001634394">
    <property type="component" value="Unassembled WGS sequence"/>
</dbReference>
<dbReference type="AlphaFoldDB" id="A0ABD3W0K3"/>
<reference evidence="4 5" key="1">
    <citation type="submission" date="2024-11" db="EMBL/GenBank/DDBJ databases">
        <title>Chromosome-level genome assembly of the freshwater bivalve Anodonta woodiana.</title>
        <authorList>
            <person name="Chen X."/>
        </authorList>
    </citation>
    <scope>NUCLEOTIDE SEQUENCE [LARGE SCALE GENOMIC DNA]</scope>
    <source>
        <strain evidence="4">MN2024</strain>
        <tissue evidence="4">Gills</tissue>
    </source>
</reference>
<accession>A0ABD3W0K3</accession>
<dbReference type="PANTHER" id="PTHR31601">
    <property type="entry name" value="28S RIBOSOMAL PROTEIN S36, MITOCHONDRIAL"/>
    <property type="match status" value="1"/>
</dbReference>
<sequence length="95" mass="10199">MASAARVVRTVKPHIPQIKFPTRKADAKTFAQSAVTPVKVSMESTSSSTSQLLKSKPVASAAKGSGIDYATLPARYHRKPISPEEMAYIERGGPE</sequence>
<proteinExistence type="inferred from homology"/>
<keyword evidence="2" id="KW-0496">Mitochondrion</keyword>
<evidence type="ECO:0000313" key="4">
    <source>
        <dbReference type="EMBL" id="KAL3866278.1"/>
    </source>
</evidence>
<evidence type="ECO:0000256" key="2">
    <source>
        <dbReference type="ARBA" id="ARBA00023128"/>
    </source>
</evidence>
<dbReference type="EMBL" id="JBJQND010000009">
    <property type="protein sequence ID" value="KAL3866278.1"/>
    <property type="molecule type" value="Genomic_DNA"/>
</dbReference>
<evidence type="ECO:0008006" key="6">
    <source>
        <dbReference type="Google" id="ProtNLM"/>
    </source>
</evidence>
<organism evidence="4 5">
    <name type="scientific">Sinanodonta woodiana</name>
    <name type="common">Chinese pond mussel</name>
    <name type="synonym">Anodonta woodiana</name>
    <dbReference type="NCBI Taxonomy" id="1069815"/>
    <lineage>
        <taxon>Eukaryota</taxon>
        <taxon>Metazoa</taxon>
        <taxon>Spiralia</taxon>
        <taxon>Lophotrochozoa</taxon>
        <taxon>Mollusca</taxon>
        <taxon>Bivalvia</taxon>
        <taxon>Autobranchia</taxon>
        <taxon>Heteroconchia</taxon>
        <taxon>Palaeoheterodonta</taxon>
        <taxon>Unionida</taxon>
        <taxon>Unionoidea</taxon>
        <taxon>Unionidae</taxon>
        <taxon>Unioninae</taxon>
        <taxon>Sinanodonta</taxon>
    </lineage>
</organism>
<comment type="similarity">
    <text evidence="3">Belongs to the alpha-ketoglutarate dehydrogenase component 4 family.</text>
</comment>
<dbReference type="Pfam" id="PF10937">
    <property type="entry name" value="Kgd4-YMR31"/>
    <property type="match status" value="1"/>
</dbReference>
<protein>
    <recommendedName>
        <fullName evidence="6">Mitochondrial ribosomal protein S36</fullName>
    </recommendedName>
</protein>
<comment type="caution">
    <text evidence="4">The sequence shown here is derived from an EMBL/GenBank/DDBJ whole genome shotgun (WGS) entry which is preliminary data.</text>
</comment>
<comment type="subcellular location">
    <subcellularLocation>
        <location evidence="1">Mitochondrion</location>
    </subcellularLocation>
</comment>
<dbReference type="GO" id="GO:0005739">
    <property type="term" value="C:mitochondrion"/>
    <property type="evidence" value="ECO:0007669"/>
    <property type="project" value="UniProtKB-SubCell"/>
</dbReference>